<keyword evidence="4 9" id="KW-0812">Transmembrane</keyword>
<evidence type="ECO:0000256" key="3">
    <source>
        <dbReference type="ARBA" id="ARBA00017059"/>
    </source>
</evidence>
<dbReference type="EMBL" id="JASBNA010000038">
    <property type="protein sequence ID" value="KAK7682027.1"/>
    <property type="molecule type" value="Genomic_DNA"/>
</dbReference>
<evidence type="ECO:0000256" key="5">
    <source>
        <dbReference type="ARBA" id="ARBA00022824"/>
    </source>
</evidence>
<keyword evidence="7 9" id="KW-0472">Membrane</keyword>
<gene>
    <name evidence="10" type="ORF">QCA50_014991</name>
</gene>
<comment type="similarity">
    <text evidence="2">Belongs to the SPCS1 family.</text>
</comment>
<accession>A0AAW0FPH0</accession>
<sequence>MTKKTRRKNLTPASTPCTGFANVLTCQIRIFPTGLSWICQHTFAPQHHLPLLSMNDYVQSLLEGKIDFEGQKQVDNIARFALIAATVISFIIGFALQSLRVTFGTFGGAVIILSLIIIPPWPAYNRHPVKWLPIIEKKASAKST</sequence>
<proteinExistence type="inferred from homology"/>
<dbReference type="PANTHER" id="PTHR13202">
    <property type="entry name" value="MICROSOMAL SIGNAL PEPTIDASE 12 KDA SUBUNIT"/>
    <property type="match status" value="1"/>
</dbReference>
<dbReference type="PANTHER" id="PTHR13202:SF0">
    <property type="entry name" value="SIGNAL PEPTIDASE COMPLEX SUBUNIT 1"/>
    <property type="match status" value="1"/>
</dbReference>
<reference evidence="10 11" key="1">
    <citation type="submission" date="2022-09" db="EMBL/GenBank/DDBJ databases">
        <authorList>
            <person name="Palmer J.M."/>
        </authorList>
    </citation>
    <scope>NUCLEOTIDE SEQUENCE [LARGE SCALE GENOMIC DNA]</scope>
    <source>
        <strain evidence="10 11">DSM 7382</strain>
    </source>
</reference>
<protein>
    <recommendedName>
        <fullName evidence="3">Signal peptidase complex subunit 1</fullName>
    </recommendedName>
</protein>
<evidence type="ECO:0000256" key="4">
    <source>
        <dbReference type="ARBA" id="ARBA00022692"/>
    </source>
</evidence>
<keyword evidence="11" id="KW-1185">Reference proteome</keyword>
<dbReference type="Proteomes" id="UP001385951">
    <property type="component" value="Unassembled WGS sequence"/>
</dbReference>
<evidence type="ECO:0000313" key="10">
    <source>
        <dbReference type="EMBL" id="KAK7682027.1"/>
    </source>
</evidence>
<evidence type="ECO:0000256" key="6">
    <source>
        <dbReference type="ARBA" id="ARBA00022989"/>
    </source>
</evidence>
<feature type="transmembrane region" description="Helical" evidence="9">
    <location>
        <begin position="77"/>
        <end position="96"/>
    </location>
</feature>
<dbReference type="InterPro" id="IPR009542">
    <property type="entry name" value="Spc1/SPCS1"/>
</dbReference>
<comment type="subcellular location">
    <subcellularLocation>
        <location evidence="1">Endoplasmic reticulum membrane</location>
        <topology evidence="1">Multi-pass membrane protein</topology>
    </subcellularLocation>
</comment>
<comment type="caution">
    <text evidence="10">The sequence shown here is derived from an EMBL/GenBank/DDBJ whole genome shotgun (WGS) entry which is preliminary data.</text>
</comment>
<evidence type="ECO:0000256" key="8">
    <source>
        <dbReference type="ARBA" id="ARBA00045204"/>
    </source>
</evidence>
<evidence type="ECO:0000313" key="11">
    <source>
        <dbReference type="Proteomes" id="UP001385951"/>
    </source>
</evidence>
<evidence type="ECO:0000256" key="7">
    <source>
        <dbReference type="ARBA" id="ARBA00023136"/>
    </source>
</evidence>
<name>A0AAW0FPH0_9APHY</name>
<keyword evidence="6 9" id="KW-1133">Transmembrane helix</keyword>
<dbReference type="Pfam" id="PF06645">
    <property type="entry name" value="SPC12"/>
    <property type="match status" value="1"/>
</dbReference>
<dbReference type="GO" id="GO:0006465">
    <property type="term" value="P:signal peptide processing"/>
    <property type="evidence" value="ECO:0007669"/>
    <property type="project" value="InterPro"/>
</dbReference>
<dbReference type="GO" id="GO:0045047">
    <property type="term" value="P:protein targeting to ER"/>
    <property type="evidence" value="ECO:0007669"/>
    <property type="project" value="TreeGrafter"/>
</dbReference>
<evidence type="ECO:0000256" key="1">
    <source>
        <dbReference type="ARBA" id="ARBA00004477"/>
    </source>
</evidence>
<comment type="function">
    <text evidence="8">Component of the signal peptidase complex (SPC) which catalyzes the cleavage of N-terminal signal sequences from nascent proteins as they are translocated into the lumen of the endoplasmic reticulum. Dispensable for SPC enzymatic activity.</text>
</comment>
<feature type="transmembrane region" description="Helical" evidence="9">
    <location>
        <begin position="102"/>
        <end position="121"/>
    </location>
</feature>
<organism evidence="10 11">
    <name type="scientific">Cerrena zonata</name>
    <dbReference type="NCBI Taxonomy" id="2478898"/>
    <lineage>
        <taxon>Eukaryota</taxon>
        <taxon>Fungi</taxon>
        <taxon>Dikarya</taxon>
        <taxon>Basidiomycota</taxon>
        <taxon>Agaricomycotina</taxon>
        <taxon>Agaricomycetes</taxon>
        <taxon>Polyporales</taxon>
        <taxon>Cerrenaceae</taxon>
        <taxon>Cerrena</taxon>
    </lineage>
</organism>
<dbReference type="GO" id="GO:0005787">
    <property type="term" value="C:signal peptidase complex"/>
    <property type="evidence" value="ECO:0007669"/>
    <property type="project" value="InterPro"/>
</dbReference>
<dbReference type="AlphaFoldDB" id="A0AAW0FPH0"/>
<evidence type="ECO:0000256" key="9">
    <source>
        <dbReference type="SAM" id="Phobius"/>
    </source>
</evidence>
<keyword evidence="5" id="KW-0256">Endoplasmic reticulum</keyword>
<evidence type="ECO:0000256" key="2">
    <source>
        <dbReference type="ARBA" id="ARBA00005245"/>
    </source>
</evidence>